<dbReference type="GO" id="GO:0008233">
    <property type="term" value="F:peptidase activity"/>
    <property type="evidence" value="ECO:0007669"/>
    <property type="project" value="UniProtKB-KW"/>
</dbReference>
<feature type="region of interest" description="Disordered" evidence="2">
    <location>
        <begin position="287"/>
        <end position="325"/>
    </location>
</feature>
<dbReference type="Pfam" id="PF01145">
    <property type="entry name" value="Band_7"/>
    <property type="match status" value="1"/>
</dbReference>
<dbReference type="SMART" id="SM00244">
    <property type="entry name" value="PHB"/>
    <property type="match status" value="1"/>
</dbReference>
<evidence type="ECO:0000256" key="2">
    <source>
        <dbReference type="SAM" id="MobiDB-lite"/>
    </source>
</evidence>
<dbReference type="InterPro" id="IPR000163">
    <property type="entry name" value="Prohibitin"/>
</dbReference>
<dbReference type="CDD" id="cd03401">
    <property type="entry name" value="SPFH_prohibitin"/>
    <property type="match status" value="1"/>
</dbReference>
<sequence length="325" mass="35408">MSTGPEPPSLGLSNLRRIAVVGFLALLVLVAPVAGILAWEPVDEGNIKVVKKWGATTGTVFEPGAHFVNPVSQSTSSLSVRPQSYTMSAQQNEGQQTGDDAIRVLTEDGLRTDIDVTVRYRVDASKAVDFYRKYRTLDTAEERLIRPSIRSILRTEAGRLPVTEIYTGEGQTRLKLAAEQELGAQFANDGLILEAVQIRNVELPAEYAKAVEQKEITEQRRQQKQSELEVEKLEAERKTIEAQGEADANRIVSESLTNEVLAQQYIQRLDETDTVYIPVGGDGYPQFVRNLESGSNSGSSSSSGSNSQSTRSGQSTGNDTATADS</sequence>
<accession>A0A1I4GD93</accession>
<evidence type="ECO:0000259" key="3">
    <source>
        <dbReference type="SMART" id="SM00244"/>
    </source>
</evidence>
<dbReference type="InterPro" id="IPR001107">
    <property type="entry name" value="Band_7"/>
</dbReference>
<evidence type="ECO:0000313" key="5">
    <source>
        <dbReference type="Proteomes" id="UP000199607"/>
    </source>
</evidence>
<keyword evidence="4" id="KW-0645">Protease</keyword>
<protein>
    <submittedName>
        <fullName evidence="4">Regulator of protease activity HflC, stomatin/prohibitin superfamily</fullName>
    </submittedName>
</protein>
<organism evidence="4 5">
    <name type="scientific">Halogranum rubrum</name>
    <dbReference type="NCBI Taxonomy" id="553466"/>
    <lineage>
        <taxon>Archaea</taxon>
        <taxon>Methanobacteriati</taxon>
        <taxon>Methanobacteriota</taxon>
        <taxon>Stenosarchaea group</taxon>
        <taxon>Halobacteria</taxon>
        <taxon>Halobacteriales</taxon>
        <taxon>Haloferacaceae</taxon>
    </lineage>
</organism>
<dbReference type="Gene3D" id="3.30.479.30">
    <property type="entry name" value="Band 7 domain"/>
    <property type="match status" value="1"/>
</dbReference>
<feature type="domain" description="Band 7" evidence="3">
    <location>
        <begin position="37"/>
        <end position="215"/>
    </location>
</feature>
<dbReference type="AlphaFoldDB" id="A0A1I4GD93"/>
<evidence type="ECO:0000256" key="1">
    <source>
        <dbReference type="SAM" id="Coils"/>
    </source>
</evidence>
<keyword evidence="4" id="KW-0378">Hydrolase</keyword>
<keyword evidence="5" id="KW-1185">Reference proteome</keyword>
<dbReference type="STRING" id="553466.SAMN04487950_3214"/>
<dbReference type="EMBL" id="FOTC01000003">
    <property type="protein sequence ID" value="SFL28005.1"/>
    <property type="molecule type" value="Genomic_DNA"/>
</dbReference>
<evidence type="ECO:0000313" key="4">
    <source>
        <dbReference type="EMBL" id="SFL28005.1"/>
    </source>
</evidence>
<dbReference type="PANTHER" id="PTHR23222:SF0">
    <property type="entry name" value="PROHIBITIN 1"/>
    <property type="match status" value="1"/>
</dbReference>
<dbReference type="InterPro" id="IPR036013">
    <property type="entry name" value="Band_7/SPFH_dom_sf"/>
</dbReference>
<keyword evidence="1" id="KW-0175">Coiled coil</keyword>
<dbReference type="GO" id="GO:0016020">
    <property type="term" value="C:membrane"/>
    <property type="evidence" value="ECO:0007669"/>
    <property type="project" value="InterPro"/>
</dbReference>
<feature type="coiled-coil region" evidence="1">
    <location>
        <begin position="207"/>
        <end position="243"/>
    </location>
</feature>
<dbReference type="SUPFAM" id="SSF117892">
    <property type="entry name" value="Band 7/SPFH domain"/>
    <property type="match status" value="1"/>
</dbReference>
<dbReference type="GO" id="GO:0006508">
    <property type="term" value="P:proteolysis"/>
    <property type="evidence" value="ECO:0007669"/>
    <property type="project" value="UniProtKB-KW"/>
</dbReference>
<dbReference type="Proteomes" id="UP000199607">
    <property type="component" value="Unassembled WGS sequence"/>
</dbReference>
<feature type="compositionally biased region" description="Low complexity" evidence="2">
    <location>
        <begin position="293"/>
        <end position="317"/>
    </location>
</feature>
<gene>
    <name evidence="4" type="ORF">SAMN04487950_3214</name>
</gene>
<dbReference type="RefSeq" id="WP_089870402.1">
    <property type="nucleotide sequence ID" value="NZ_FOTC01000003.1"/>
</dbReference>
<dbReference type="PANTHER" id="PTHR23222">
    <property type="entry name" value="PROHIBITIN"/>
    <property type="match status" value="1"/>
</dbReference>
<name>A0A1I4GD93_9EURY</name>
<proteinExistence type="predicted"/>
<reference evidence="5" key="1">
    <citation type="submission" date="2016-10" db="EMBL/GenBank/DDBJ databases">
        <authorList>
            <person name="Varghese N."/>
            <person name="Submissions S."/>
        </authorList>
    </citation>
    <scope>NUCLEOTIDE SEQUENCE [LARGE SCALE GENOMIC DNA]</scope>
    <source>
        <strain evidence="5">CGMCC 1.7738</strain>
    </source>
</reference>